<reference evidence="3 4" key="1">
    <citation type="submission" date="2023-09" db="EMBL/GenBank/DDBJ databases">
        <authorList>
            <person name="Rey-Velasco X."/>
        </authorList>
    </citation>
    <scope>NUCLEOTIDE SEQUENCE [LARGE SCALE GENOMIC DNA]</scope>
    <source>
        <strain evidence="3 4">F225</strain>
    </source>
</reference>
<proteinExistence type="inferred from homology"/>
<dbReference type="EMBL" id="JAVRHN010000008">
    <property type="protein sequence ID" value="MDT0687030.1"/>
    <property type="molecule type" value="Genomic_DNA"/>
</dbReference>
<comment type="similarity">
    <text evidence="1">Belongs to the DinB family.</text>
</comment>
<name>A0ABU3DTI4_9FLAO</name>
<dbReference type="InterPro" id="IPR007837">
    <property type="entry name" value="DinB"/>
</dbReference>
<protein>
    <submittedName>
        <fullName evidence="3">DinB family protein</fullName>
    </submittedName>
</protein>
<sequence>MTIQDMFLPQLQHEAVLTEKFFNRIPQDKIDWRPHPKSMSFKELANHMAEIPSWITATMELDEMDLEAYKAPDFDTVPEIIKAFKINLTQAENALKKSDKEYEKTWRMLKNGNKIMEMPRLEVLRVMVLNQLPHHRAQMGVYFRLLELPVPSTYGPSADER</sequence>
<dbReference type="SUPFAM" id="SSF109854">
    <property type="entry name" value="DinB/YfiT-like putative metalloenzymes"/>
    <property type="match status" value="1"/>
</dbReference>
<comment type="caution">
    <text evidence="3">The sequence shown here is derived from an EMBL/GenBank/DDBJ whole genome shotgun (WGS) entry which is preliminary data.</text>
</comment>
<evidence type="ECO:0000256" key="2">
    <source>
        <dbReference type="ARBA" id="ARBA00022723"/>
    </source>
</evidence>
<dbReference type="Proteomes" id="UP001253848">
    <property type="component" value="Unassembled WGS sequence"/>
</dbReference>
<dbReference type="Gene3D" id="1.20.120.450">
    <property type="entry name" value="dinb family like domain"/>
    <property type="match status" value="1"/>
</dbReference>
<keyword evidence="2" id="KW-0479">Metal-binding</keyword>
<dbReference type="Pfam" id="PF05163">
    <property type="entry name" value="DinB"/>
    <property type="match status" value="1"/>
</dbReference>
<evidence type="ECO:0000313" key="3">
    <source>
        <dbReference type="EMBL" id="MDT0687030.1"/>
    </source>
</evidence>
<organism evidence="3 4">
    <name type="scientific">Autumnicola psychrophila</name>
    <dbReference type="NCBI Taxonomy" id="3075592"/>
    <lineage>
        <taxon>Bacteria</taxon>
        <taxon>Pseudomonadati</taxon>
        <taxon>Bacteroidota</taxon>
        <taxon>Flavobacteriia</taxon>
        <taxon>Flavobacteriales</taxon>
        <taxon>Flavobacteriaceae</taxon>
        <taxon>Autumnicola</taxon>
    </lineage>
</organism>
<gene>
    <name evidence="3" type="ORF">RM541_11705</name>
</gene>
<accession>A0ABU3DTI4</accession>
<evidence type="ECO:0000313" key="4">
    <source>
        <dbReference type="Proteomes" id="UP001253848"/>
    </source>
</evidence>
<dbReference type="RefSeq" id="WP_311500335.1">
    <property type="nucleotide sequence ID" value="NZ_JAVRHN010000008.1"/>
</dbReference>
<evidence type="ECO:0000256" key="1">
    <source>
        <dbReference type="ARBA" id="ARBA00008635"/>
    </source>
</evidence>
<dbReference type="InterPro" id="IPR034660">
    <property type="entry name" value="DinB/YfiT-like"/>
</dbReference>
<keyword evidence="4" id="KW-1185">Reference proteome</keyword>